<protein>
    <submittedName>
        <fullName evidence="5">ADR001Cp</fullName>
    </submittedName>
</protein>
<dbReference type="OrthoDB" id="4726at2759"/>
<dbReference type="GO" id="GO:0003723">
    <property type="term" value="F:RNA binding"/>
    <property type="evidence" value="ECO:0007669"/>
    <property type="project" value="UniProtKB-UniRule"/>
</dbReference>
<keyword evidence="1 2" id="KW-0694">RNA-binding</keyword>
<evidence type="ECO:0000313" key="6">
    <source>
        <dbReference type="Proteomes" id="UP000000591"/>
    </source>
</evidence>
<evidence type="ECO:0000256" key="2">
    <source>
        <dbReference type="PROSITE-ProRule" id="PRU00176"/>
    </source>
</evidence>
<dbReference type="KEGG" id="ago:AGOS_ADR001C"/>
<organism evidence="5 6">
    <name type="scientific">Eremothecium gossypii (strain ATCC 10895 / CBS 109.51 / FGSC 9923 / NRRL Y-1056)</name>
    <name type="common">Yeast</name>
    <name type="synonym">Ashbya gossypii</name>
    <dbReference type="NCBI Taxonomy" id="284811"/>
    <lineage>
        <taxon>Eukaryota</taxon>
        <taxon>Fungi</taxon>
        <taxon>Dikarya</taxon>
        <taxon>Ascomycota</taxon>
        <taxon>Saccharomycotina</taxon>
        <taxon>Saccharomycetes</taxon>
        <taxon>Saccharomycetales</taxon>
        <taxon>Saccharomycetaceae</taxon>
        <taxon>Eremothecium</taxon>
    </lineage>
</organism>
<dbReference type="Pfam" id="PF00076">
    <property type="entry name" value="RRM_1"/>
    <property type="match status" value="1"/>
</dbReference>
<accession>E7FHY2</accession>
<dbReference type="InterPro" id="IPR000504">
    <property type="entry name" value="RRM_dom"/>
</dbReference>
<dbReference type="STRING" id="284811.E7FHY2"/>
<dbReference type="Gene3D" id="3.30.70.330">
    <property type="match status" value="1"/>
</dbReference>
<keyword evidence="6" id="KW-1185">Reference proteome</keyword>
<feature type="compositionally biased region" description="Acidic residues" evidence="3">
    <location>
        <begin position="28"/>
        <end position="37"/>
    </location>
</feature>
<dbReference type="RefSeq" id="NP_984097.1">
    <property type="nucleotide sequence ID" value="NM_209450.1"/>
</dbReference>
<feature type="compositionally biased region" description="Polar residues" evidence="3">
    <location>
        <begin position="271"/>
        <end position="288"/>
    </location>
</feature>
<feature type="compositionally biased region" description="Low complexity" evidence="3">
    <location>
        <begin position="299"/>
        <end position="324"/>
    </location>
</feature>
<evidence type="ECO:0000313" key="5">
    <source>
        <dbReference type="EMBL" id="AAS51921.1"/>
    </source>
</evidence>
<feature type="domain" description="RRM" evidence="4">
    <location>
        <begin position="83"/>
        <end position="160"/>
    </location>
</feature>
<reference evidence="6" key="2">
    <citation type="journal article" date="2013" name="G3 (Bethesda)">
        <title>Genomes of Ashbya fungi isolated from insects reveal four mating-type loci, numerous translocations, lack of transposons, and distinct gene duplications.</title>
        <authorList>
            <person name="Dietrich F.S."/>
            <person name="Voegeli S."/>
            <person name="Kuo S."/>
            <person name="Philippsen P."/>
        </authorList>
    </citation>
    <scope>GENOME REANNOTATION</scope>
    <source>
        <strain evidence="6">ATCC 10895 / CBS 109.51 / FGSC 9923 / NRRL Y-1056</strain>
    </source>
</reference>
<evidence type="ECO:0000256" key="1">
    <source>
        <dbReference type="ARBA" id="ARBA00022884"/>
    </source>
</evidence>
<name>E7FHY2_EREGS</name>
<gene>
    <name evidence="5" type="ORF">AGOS_ADR001C</name>
</gene>
<dbReference type="eggNOG" id="KOG4209">
    <property type="taxonomic scope" value="Eukaryota"/>
</dbReference>
<dbReference type="HOGENOM" id="CLU_844598_0_0_1"/>
<dbReference type="AlphaFoldDB" id="E7FHY2"/>
<dbReference type="EMBL" id="AE016817">
    <property type="protein sequence ID" value="AAS51921.1"/>
    <property type="molecule type" value="Genomic_DNA"/>
</dbReference>
<dbReference type="PANTHER" id="PTHR23236">
    <property type="entry name" value="EUKARYOTIC TRANSLATION INITIATION FACTOR 4B/4H"/>
    <property type="match status" value="1"/>
</dbReference>
<feature type="compositionally biased region" description="Polar residues" evidence="3">
    <location>
        <begin position="52"/>
        <end position="68"/>
    </location>
</feature>
<dbReference type="InParanoid" id="E7FHY2"/>
<feature type="region of interest" description="Disordered" evidence="3">
    <location>
        <begin position="261"/>
        <end position="324"/>
    </location>
</feature>
<dbReference type="FunFam" id="3.30.70.330:FF:000848">
    <property type="entry name" value="Sgn1p"/>
    <property type="match status" value="1"/>
</dbReference>
<dbReference type="InterPro" id="IPR035979">
    <property type="entry name" value="RBD_domain_sf"/>
</dbReference>
<feature type="region of interest" description="Disordered" evidence="3">
    <location>
        <begin position="1"/>
        <end position="76"/>
    </location>
</feature>
<reference evidence="5 6" key="1">
    <citation type="journal article" date="2004" name="Science">
        <title>The Ashbya gossypii genome as a tool for mapping the ancient Saccharomyces cerevisiae genome.</title>
        <authorList>
            <person name="Dietrich F.S."/>
            <person name="Voegeli S."/>
            <person name="Brachat S."/>
            <person name="Lerch A."/>
            <person name="Gates K."/>
            <person name="Steiner S."/>
            <person name="Mohr C."/>
            <person name="Pohlmann R."/>
            <person name="Luedi P."/>
            <person name="Choi S."/>
            <person name="Wing R.A."/>
            <person name="Flavier A."/>
            <person name="Gaffney T.D."/>
            <person name="Philippsen P."/>
        </authorList>
    </citation>
    <scope>NUCLEOTIDE SEQUENCE [LARGE SCALE GENOMIC DNA]</scope>
    <source>
        <strain evidence="6">ATCC 10895 / CBS 109.51 / FGSC 9923 / NRRL Y-1056</strain>
    </source>
</reference>
<dbReference type="PANTHER" id="PTHR23236:SF12">
    <property type="entry name" value="EUKARYOTIC INITIATION FACTOR 4B-RELATED"/>
    <property type="match status" value="1"/>
</dbReference>
<sequence>MVESAVLSNPVPGNSAAIPIESPRSDEQLADTEDSSWEQDMSSDSKGDQDEQSSYNSLDSTTPVSQPLSKDRKHAKQVELDSRSVFVSSITPEATAEMLEEHFKDVGVISRITILYNKKTGEPKGYAYIQFESISSVEKALQLDGSSFNGNTISVAKKRTNLPGFNRPFNYYPYQQFHAHGNGRYHHPQSHHPHPQQHQFFYGNQWQNGYPHAHWNYGAYGGAYTPYKNVNFYNSYRFQQQGQHLPQMIPNENSRAHLREGRAGTRGNKGGNPNSSRKSRQTVGPSKTNDAKLMNDPPVSNSTSHSVNSVSTSATTSETGVKRE</sequence>
<dbReference type="PROSITE" id="PS50102">
    <property type="entry name" value="RRM"/>
    <property type="match status" value="1"/>
</dbReference>
<dbReference type="InterPro" id="IPR012677">
    <property type="entry name" value="Nucleotide-bd_a/b_plait_sf"/>
</dbReference>
<dbReference type="SUPFAM" id="SSF54928">
    <property type="entry name" value="RNA-binding domain, RBD"/>
    <property type="match status" value="1"/>
</dbReference>
<dbReference type="GeneID" id="4620245"/>
<evidence type="ECO:0000256" key="3">
    <source>
        <dbReference type="SAM" id="MobiDB-lite"/>
    </source>
</evidence>
<dbReference type="Proteomes" id="UP000000591">
    <property type="component" value="Chromosome IV"/>
</dbReference>
<dbReference type="FunCoup" id="E7FHY2">
    <property type="interactions" value="401"/>
</dbReference>
<evidence type="ECO:0000259" key="4">
    <source>
        <dbReference type="PROSITE" id="PS50102"/>
    </source>
</evidence>
<dbReference type="SMART" id="SM00360">
    <property type="entry name" value="RRM"/>
    <property type="match status" value="1"/>
</dbReference>
<proteinExistence type="predicted"/>